<feature type="transmembrane region" description="Helical" evidence="1">
    <location>
        <begin position="47"/>
        <end position="67"/>
    </location>
</feature>
<proteinExistence type="predicted"/>
<keyword evidence="1" id="KW-1133">Transmembrane helix</keyword>
<feature type="transmembrane region" description="Helical" evidence="1">
    <location>
        <begin position="79"/>
        <end position="103"/>
    </location>
</feature>
<sequence>MVFNNLKRNEKLKKLNIFYSLIYCFGYCLILKPFCYKQLNSSRLHIYLVNIINVLITLGTYVLVRFIKNGKKADFLYFRIYIMLLFLINQAYVNAMSSFLMYLCKFDHDLRLKNILFMPNIYFILSYVFVLFLNINCDLQLLFSNILGNIFVISNIFKNEKIENEKNWFFISTSFTIFQSIWFFITFSLLVLMF</sequence>
<keyword evidence="1" id="KW-0472">Membrane</keyword>
<feature type="transmembrane region" description="Helical" evidence="1">
    <location>
        <begin position="17"/>
        <end position="35"/>
    </location>
</feature>
<organism evidence="2 3">
    <name type="scientific">Ecytonucleospora hepatopenaei</name>
    <dbReference type="NCBI Taxonomy" id="646526"/>
    <lineage>
        <taxon>Eukaryota</taxon>
        <taxon>Fungi</taxon>
        <taxon>Fungi incertae sedis</taxon>
        <taxon>Microsporidia</taxon>
        <taxon>Enterocytozoonidae</taxon>
        <taxon>Ecytonucleospora</taxon>
    </lineage>
</organism>
<dbReference type="Proteomes" id="UP000192758">
    <property type="component" value="Unassembled WGS sequence"/>
</dbReference>
<reference evidence="2 3" key="1">
    <citation type="journal article" date="2017" name="Environ. Microbiol.">
        <title>Decay of the glycolytic pathway and adaptation to intranuclear parasitism within Enterocytozoonidae microsporidia.</title>
        <authorList>
            <person name="Wiredu Boakye D."/>
            <person name="Jaroenlak P."/>
            <person name="Prachumwat A."/>
            <person name="Williams T.A."/>
            <person name="Bateman K.S."/>
            <person name="Itsathitphaisarn O."/>
            <person name="Sritunyalucksana K."/>
            <person name="Paszkiewicz K.H."/>
            <person name="Moore K.A."/>
            <person name="Stentiford G.D."/>
            <person name="Williams B.A."/>
        </authorList>
    </citation>
    <scope>NUCLEOTIDE SEQUENCE [LARGE SCALE GENOMIC DNA]</scope>
    <source>
        <strain evidence="2 3">TH1</strain>
    </source>
</reference>
<feature type="transmembrane region" description="Helical" evidence="1">
    <location>
        <begin position="169"/>
        <end position="193"/>
    </location>
</feature>
<evidence type="ECO:0000313" key="3">
    <source>
        <dbReference type="Proteomes" id="UP000192758"/>
    </source>
</evidence>
<evidence type="ECO:0000256" key="1">
    <source>
        <dbReference type="SAM" id="Phobius"/>
    </source>
</evidence>
<dbReference type="VEuPathDB" id="MicrosporidiaDB:EHP00_933"/>
<dbReference type="AlphaFoldDB" id="A0A1W0E6Z1"/>
<protein>
    <submittedName>
        <fullName evidence="2">Uncharacterized protein</fullName>
    </submittedName>
</protein>
<keyword evidence="1" id="KW-0812">Transmembrane</keyword>
<comment type="caution">
    <text evidence="2">The sequence shown here is derived from an EMBL/GenBank/DDBJ whole genome shotgun (WGS) entry which is preliminary data.</text>
</comment>
<name>A0A1W0E6Z1_9MICR</name>
<dbReference type="EMBL" id="MNPJ01000014">
    <property type="protein sequence ID" value="OQS55020.1"/>
    <property type="molecule type" value="Genomic_DNA"/>
</dbReference>
<accession>A0A1W0E6Z1</accession>
<keyword evidence="3" id="KW-1185">Reference proteome</keyword>
<gene>
    <name evidence="2" type="ORF">EHP00_933</name>
</gene>
<feature type="transmembrane region" description="Helical" evidence="1">
    <location>
        <begin position="139"/>
        <end position="157"/>
    </location>
</feature>
<feature type="transmembrane region" description="Helical" evidence="1">
    <location>
        <begin position="115"/>
        <end position="133"/>
    </location>
</feature>
<evidence type="ECO:0000313" key="2">
    <source>
        <dbReference type="EMBL" id="OQS55020.1"/>
    </source>
</evidence>